<evidence type="ECO:0000313" key="5">
    <source>
        <dbReference type="Proteomes" id="UP001189429"/>
    </source>
</evidence>
<keyword evidence="5" id="KW-1185">Reference proteome</keyword>
<keyword evidence="2" id="KW-0694">RNA-binding</keyword>
<dbReference type="SUPFAM" id="SSF54791">
    <property type="entry name" value="Eukaryotic type KH-domain (KH-domain type I)"/>
    <property type="match status" value="2"/>
</dbReference>
<dbReference type="SMART" id="SM00322">
    <property type="entry name" value="KH"/>
    <property type="match status" value="1"/>
</dbReference>
<dbReference type="Gene3D" id="3.30.1370.10">
    <property type="entry name" value="K Homology domain, type 1"/>
    <property type="match status" value="2"/>
</dbReference>
<reference evidence="4" key="1">
    <citation type="submission" date="2023-10" db="EMBL/GenBank/DDBJ databases">
        <authorList>
            <person name="Chen Y."/>
            <person name="Shah S."/>
            <person name="Dougan E. K."/>
            <person name="Thang M."/>
            <person name="Chan C."/>
        </authorList>
    </citation>
    <scope>NUCLEOTIDE SEQUENCE [LARGE SCALE GENOMIC DNA]</scope>
</reference>
<gene>
    <name evidence="4" type="ORF">PCOR1329_LOCUS19409</name>
</gene>
<evidence type="ECO:0000259" key="3">
    <source>
        <dbReference type="SMART" id="SM00322"/>
    </source>
</evidence>
<dbReference type="EMBL" id="CAUYUJ010006195">
    <property type="protein sequence ID" value="CAK0816457.1"/>
    <property type="molecule type" value="Genomic_DNA"/>
</dbReference>
<dbReference type="InterPro" id="IPR036612">
    <property type="entry name" value="KH_dom_type_1_sf"/>
</dbReference>
<dbReference type="PANTHER" id="PTHR10288">
    <property type="entry name" value="KH DOMAIN CONTAINING RNA BINDING PROTEIN"/>
    <property type="match status" value="1"/>
</dbReference>
<organism evidence="4 5">
    <name type="scientific">Prorocentrum cordatum</name>
    <dbReference type="NCBI Taxonomy" id="2364126"/>
    <lineage>
        <taxon>Eukaryota</taxon>
        <taxon>Sar</taxon>
        <taxon>Alveolata</taxon>
        <taxon>Dinophyceae</taxon>
        <taxon>Prorocentrales</taxon>
        <taxon>Prorocentraceae</taxon>
        <taxon>Prorocentrum</taxon>
    </lineage>
</organism>
<dbReference type="PROSITE" id="PS50084">
    <property type="entry name" value="KH_TYPE_1"/>
    <property type="match status" value="2"/>
</dbReference>
<dbReference type="CDD" id="cd00105">
    <property type="entry name" value="KH-I"/>
    <property type="match status" value="2"/>
</dbReference>
<evidence type="ECO:0000256" key="1">
    <source>
        <dbReference type="ARBA" id="ARBA00022737"/>
    </source>
</evidence>
<feature type="domain" description="K Homology" evidence="3">
    <location>
        <begin position="54"/>
        <end position="126"/>
    </location>
</feature>
<accession>A0ABN9RBU9</accession>
<sequence>QGAGLKQMREMTGCQVQVQQNEGQTETRRMDLTGHAGQVAAAFQMLANKAFPGAPSESKLYVPADRVGQIVGRGGENLRKAREVCNVRVQVEREPVVDPSSGKEERLVTLCGESAQLAVALRCVLGPG</sequence>
<evidence type="ECO:0000256" key="2">
    <source>
        <dbReference type="PROSITE-ProRule" id="PRU00117"/>
    </source>
</evidence>
<dbReference type="Proteomes" id="UP001189429">
    <property type="component" value="Unassembled WGS sequence"/>
</dbReference>
<comment type="caution">
    <text evidence="4">The sequence shown here is derived from an EMBL/GenBank/DDBJ whole genome shotgun (WGS) entry which is preliminary data.</text>
</comment>
<protein>
    <recommendedName>
        <fullName evidence="3">K Homology domain-containing protein</fullName>
    </recommendedName>
</protein>
<keyword evidence="1" id="KW-0677">Repeat</keyword>
<feature type="non-terminal residue" evidence="4">
    <location>
        <position position="128"/>
    </location>
</feature>
<dbReference type="InterPro" id="IPR004088">
    <property type="entry name" value="KH_dom_type_1"/>
</dbReference>
<dbReference type="Pfam" id="PF00013">
    <property type="entry name" value="KH_1"/>
    <property type="match status" value="2"/>
</dbReference>
<proteinExistence type="predicted"/>
<feature type="non-terminal residue" evidence="4">
    <location>
        <position position="1"/>
    </location>
</feature>
<evidence type="ECO:0000313" key="4">
    <source>
        <dbReference type="EMBL" id="CAK0816457.1"/>
    </source>
</evidence>
<name>A0ABN9RBU9_9DINO</name>
<dbReference type="InterPro" id="IPR004087">
    <property type="entry name" value="KH_dom"/>
</dbReference>